<proteinExistence type="predicted"/>
<accession>A0A9Q1KMY8</accession>
<organism evidence="1 2">
    <name type="scientific">Carnegiea gigantea</name>
    <dbReference type="NCBI Taxonomy" id="171969"/>
    <lineage>
        <taxon>Eukaryota</taxon>
        <taxon>Viridiplantae</taxon>
        <taxon>Streptophyta</taxon>
        <taxon>Embryophyta</taxon>
        <taxon>Tracheophyta</taxon>
        <taxon>Spermatophyta</taxon>
        <taxon>Magnoliopsida</taxon>
        <taxon>eudicotyledons</taxon>
        <taxon>Gunneridae</taxon>
        <taxon>Pentapetalae</taxon>
        <taxon>Caryophyllales</taxon>
        <taxon>Cactineae</taxon>
        <taxon>Cactaceae</taxon>
        <taxon>Cactoideae</taxon>
        <taxon>Echinocereeae</taxon>
        <taxon>Carnegiea</taxon>
    </lineage>
</organism>
<dbReference type="AlphaFoldDB" id="A0A9Q1KMY8"/>
<name>A0A9Q1KMY8_9CARY</name>
<protein>
    <submittedName>
        <fullName evidence="1">Uncharacterized protein</fullName>
    </submittedName>
</protein>
<evidence type="ECO:0000313" key="1">
    <source>
        <dbReference type="EMBL" id="KAJ8446348.1"/>
    </source>
</evidence>
<sequence length="181" mass="19862">MDKRLLSIENDSNFPRCTRNSGLGMYQFSPTIATKEEMHGENKYVVRLTKRTGVYIHGLHPMLGAERGSKIVGGNVPLGADHGVIVGEPIDLCECDQDIPLGFEHLFNCMLKADDERERSKNNETCNATKNMSEGLVTLTSPLRDQGGVEQGLVLSVSGGRKMPSKALSCSTTQIFEAKEF</sequence>
<dbReference type="EMBL" id="JAKOGI010000057">
    <property type="protein sequence ID" value="KAJ8446348.1"/>
    <property type="molecule type" value="Genomic_DNA"/>
</dbReference>
<keyword evidence="2" id="KW-1185">Reference proteome</keyword>
<gene>
    <name evidence="1" type="ORF">Cgig2_005879</name>
</gene>
<reference evidence="1" key="1">
    <citation type="submission" date="2022-04" db="EMBL/GenBank/DDBJ databases">
        <title>Carnegiea gigantea Genome sequencing and assembly v2.</title>
        <authorList>
            <person name="Copetti D."/>
            <person name="Sanderson M.J."/>
            <person name="Burquez A."/>
            <person name="Wojciechowski M.F."/>
        </authorList>
    </citation>
    <scope>NUCLEOTIDE SEQUENCE</scope>
    <source>
        <strain evidence="1">SGP5-SGP5p</strain>
        <tissue evidence="1">Aerial part</tissue>
    </source>
</reference>
<comment type="caution">
    <text evidence="1">The sequence shown here is derived from an EMBL/GenBank/DDBJ whole genome shotgun (WGS) entry which is preliminary data.</text>
</comment>
<dbReference type="Proteomes" id="UP001153076">
    <property type="component" value="Unassembled WGS sequence"/>
</dbReference>
<evidence type="ECO:0000313" key="2">
    <source>
        <dbReference type="Proteomes" id="UP001153076"/>
    </source>
</evidence>